<dbReference type="EMBL" id="CP017080">
    <property type="protein sequence ID" value="AOH54488.1"/>
    <property type="molecule type" value="Genomic_DNA"/>
</dbReference>
<accession>A0A1B3XMP1</accession>
<organism evidence="1 2">
    <name type="scientific">Peribacillus muralis</name>
    <dbReference type="NCBI Taxonomy" id="264697"/>
    <lineage>
        <taxon>Bacteria</taxon>
        <taxon>Bacillati</taxon>
        <taxon>Bacillota</taxon>
        <taxon>Bacilli</taxon>
        <taxon>Bacillales</taxon>
        <taxon>Bacillaceae</taxon>
        <taxon>Peribacillus</taxon>
    </lineage>
</organism>
<name>A0A1B3XMP1_9BACI</name>
<proteinExistence type="predicted"/>
<dbReference type="STRING" id="264697.ABE28_008995"/>
<evidence type="ECO:0000313" key="2">
    <source>
        <dbReference type="Proteomes" id="UP000077926"/>
    </source>
</evidence>
<gene>
    <name evidence="1" type="ORF">ABE28_008995</name>
</gene>
<keyword evidence="2" id="KW-1185">Reference proteome</keyword>
<sequence length="90" mass="10326">MATKAGSQKEFIVTNEQGEETKYLFQHPGVKGGVQLRGRAKDMNGNLDEEKYYGELMSKVIVQPKVNWDYWEENEGFQEVMKEASTFLMG</sequence>
<dbReference type="Proteomes" id="UP000077926">
    <property type="component" value="Chromosome"/>
</dbReference>
<reference evidence="1 2" key="1">
    <citation type="submission" date="2016-08" db="EMBL/GenBank/DDBJ databases">
        <title>Complete genome sequence of Bacillus muralis G25-68, a strain with toxicity to nematodes.</title>
        <authorList>
            <person name="Zheng Z."/>
        </authorList>
    </citation>
    <scope>NUCLEOTIDE SEQUENCE [LARGE SCALE GENOMIC DNA]</scope>
    <source>
        <strain evidence="1 2">G25-68</strain>
    </source>
</reference>
<dbReference type="KEGG" id="bmur:ABE28_008995"/>
<protein>
    <submittedName>
        <fullName evidence="1">Uncharacterized protein</fullName>
    </submittedName>
</protein>
<evidence type="ECO:0000313" key="1">
    <source>
        <dbReference type="EMBL" id="AOH54488.1"/>
    </source>
</evidence>
<dbReference type="AlphaFoldDB" id="A0A1B3XMP1"/>